<feature type="transmembrane region" description="Helical" evidence="6">
    <location>
        <begin position="104"/>
        <end position="125"/>
    </location>
</feature>
<protein>
    <submittedName>
        <fullName evidence="8">MFS transporter</fullName>
    </submittedName>
</protein>
<dbReference type="InterPro" id="IPR020846">
    <property type="entry name" value="MFS_dom"/>
</dbReference>
<keyword evidence="5 6" id="KW-0472">Membrane</keyword>
<organism evidence="8 9">
    <name type="scientific">Naasia lichenicola</name>
    <dbReference type="NCBI Taxonomy" id="2565933"/>
    <lineage>
        <taxon>Bacteria</taxon>
        <taxon>Bacillati</taxon>
        <taxon>Actinomycetota</taxon>
        <taxon>Actinomycetes</taxon>
        <taxon>Micrococcales</taxon>
        <taxon>Microbacteriaceae</taxon>
        <taxon>Naasia</taxon>
    </lineage>
</organism>
<feature type="transmembrane region" description="Helical" evidence="6">
    <location>
        <begin position="344"/>
        <end position="362"/>
    </location>
</feature>
<evidence type="ECO:0000256" key="1">
    <source>
        <dbReference type="ARBA" id="ARBA00004651"/>
    </source>
</evidence>
<dbReference type="PROSITE" id="PS50850">
    <property type="entry name" value="MFS"/>
    <property type="match status" value="1"/>
</dbReference>
<dbReference type="PANTHER" id="PTHR43124">
    <property type="entry name" value="PURINE EFFLUX PUMP PBUE"/>
    <property type="match status" value="1"/>
</dbReference>
<feature type="transmembrane region" description="Helical" evidence="6">
    <location>
        <begin position="137"/>
        <end position="159"/>
    </location>
</feature>
<feature type="transmembrane region" description="Helical" evidence="6">
    <location>
        <begin position="249"/>
        <end position="271"/>
    </location>
</feature>
<evidence type="ECO:0000256" key="2">
    <source>
        <dbReference type="ARBA" id="ARBA00022475"/>
    </source>
</evidence>
<feature type="transmembrane region" description="Helical" evidence="6">
    <location>
        <begin position="78"/>
        <end position="98"/>
    </location>
</feature>
<evidence type="ECO:0000256" key="4">
    <source>
        <dbReference type="ARBA" id="ARBA00022989"/>
    </source>
</evidence>
<name>A0A4S4FKH4_9MICO</name>
<feature type="transmembrane region" description="Helical" evidence="6">
    <location>
        <begin position="278"/>
        <end position="297"/>
    </location>
</feature>
<feature type="transmembrane region" description="Helical" evidence="6">
    <location>
        <begin position="217"/>
        <end position="237"/>
    </location>
</feature>
<dbReference type="AlphaFoldDB" id="A0A4S4FKH4"/>
<gene>
    <name evidence="8" type="ORF">E6C64_14065</name>
</gene>
<feature type="transmembrane region" description="Helical" evidence="6">
    <location>
        <begin position="50"/>
        <end position="71"/>
    </location>
</feature>
<evidence type="ECO:0000256" key="5">
    <source>
        <dbReference type="ARBA" id="ARBA00023136"/>
    </source>
</evidence>
<evidence type="ECO:0000313" key="8">
    <source>
        <dbReference type="EMBL" id="THG29785.1"/>
    </source>
</evidence>
<dbReference type="SUPFAM" id="SSF103473">
    <property type="entry name" value="MFS general substrate transporter"/>
    <property type="match status" value="1"/>
</dbReference>
<proteinExistence type="predicted"/>
<dbReference type="CDD" id="cd17324">
    <property type="entry name" value="MFS_NepI_like"/>
    <property type="match status" value="1"/>
</dbReference>
<accession>A0A4S4FKH4</accession>
<dbReference type="PANTHER" id="PTHR43124:SF4">
    <property type="entry name" value="SUGAR EFFLUX TRANSPORTER"/>
    <property type="match status" value="1"/>
</dbReference>
<dbReference type="Gene3D" id="1.20.1250.20">
    <property type="entry name" value="MFS general substrate transporter like domains"/>
    <property type="match status" value="1"/>
</dbReference>
<feature type="transmembrane region" description="Helical" evidence="6">
    <location>
        <begin position="303"/>
        <end position="323"/>
    </location>
</feature>
<dbReference type="Proteomes" id="UP000309133">
    <property type="component" value="Unassembled WGS sequence"/>
</dbReference>
<dbReference type="EMBL" id="SSSM01000005">
    <property type="protein sequence ID" value="THG29785.1"/>
    <property type="molecule type" value="Genomic_DNA"/>
</dbReference>
<sequence length="394" mass="40355">MTAPPATRFPLAALLVLAGAIFVSMTGEFLPTGLLPDMAADLDVSVSQAGILVTVFAVTVLLTTIPLASLTRGFSRKGLVVVVLLVNATATLLAALAPSYELLLGARILAGLCHGLFWAVIGSYAAHLVPKEQLGRAIALTSTGGTAASVLGVPLGTALGHALDWRLAFGVIAVIMLAFALLVLRVLPPIAPSVEGAQGAQLGAVVRDPSFWSVMKVCITIAVVMTGQFAFYTYITPFSIDVVGAPAEVVPGLLLLYGCAGAIGLVISGIVGDRYPMAAIIASIATAVLIVLAIGLFASSMLFFVIALIVWSIALAAIPTLLGTRNMRVASLRVRDLASAGISTFFNFGIAGGSLLGALAIGPIGLEGLPFIAGGLMAAGLAFFVLSHRRELGR</sequence>
<dbReference type="RefSeq" id="WP_136428113.1">
    <property type="nucleotide sequence ID" value="NZ_SSSM01000005.1"/>
</dbReference>
<evidence type="ECO:0000256" key="3">
    <source>
        <dbReference type="ARBA" id="ARBA00022692"/>
    </source>
</evidence>
<evidence type="ECO:0000313" key="9">
    <source>
        <dbReference type="Proteomes" id="UP000309133"/>
    </source>
</evidence>
<dbReference type="InterPro" id="IPR011701">
    <property type="entry name" value="MFS"/>
</dbReference>
<evidence type="ECO:0000256" key="6">
    <source>
        <dbReference type="SAM" id="Phobius"/>
    </source>
</evidence>
<reference evidence="8 9" key="1">
    <citation type="submission" date="2019-04" db="EMBL/GenBank/DDBJ databases">
        <authorList>
            <person name="Jiang L."/>
        </authorList>
    </citation>
    <scope>NUCLEOTIDE SEQUENCE [LARGE SCALE GENOMIC DNA]</scope>
    <source>
        <strain evidence="8 9">YIM 131853</strain>
    </source>
</reference>
<evidence type="ECO:0000259" key="7">
    <source>
        <dbReference type="PROSITE" id="PS50850"/>
    </source>
</evidence>
<keyword evidence="2" id="KW-1003">Cell membrane</keyword>
<dbReference type="InterPro" id="IPR050189">
    <property type="entry name" value="MFS_Efflux_Transporters"/>
</dbReference>
<dbReference type="GO" id="GO:0022857">
    <property type="term" value="F:transmembrane transporter activity"/>
    <property type="evidence" value="ECO:0007669"/>
    <property type="project" value="InterPro"/>
</dbReference>
<feature type="domain" description="Major facilitator superfamily (MFS) profile" evidence="7">
    <location>
        <begin position="13"/>
        <end position="392"/>
    </location>
</feature>
<dbReference type="InterPro" id="IPR036259">
    <property type="entry name" value="MFS_trans_sf"/>
</dbReference>
<feature type="transmembrane region" description="Helical" evidence="6">
    <location>
        <begin position="368"/>
        <end position="386"/>
    </location>
</feature>
<dbReference type="GO" id="GO:0005886">
    <property type="term" value="C:plasma membrane"/>
    <property type="evidence" value="ECO:0007669"/>
    <property type="project" value="UniProtKB-SubCell"/>
</dbReference>
<dbReference type="OrthoDB" id="2810795at2"/>
<keyword evidence="4 6" id="KW-1133">Transmembrane helix</keyword>
<feature type="transmembrane region" description="Helical" evidence="6">
    <location>
        <begin position="165"/>
        <end position="184"/>
    </location>
</feature>
<keyword evidence="9" id="KW-1185">Reference proteome</keyword>
<dbReference type="Pfam" id="PF07690">
    <property type="entry name" value="MFS_1"/>
    <property type="match status" value="1"/>
</dbReference>
<comment type="subcellular location">
    <subcellularLocation>
        <location evidence="1">Cell membrane</location>
        <topology evidence="1">Multi-pass membrane protein</topology>
    </subcellularLocation>
</comment>
<keyword evidence="3 6" id="KW-0812">Transmembrane</keyword>
<comment type="caution">
    <text evidence="8">The sequence shown here is derived from an EMBL/GenBank/DDBJ whole genome shotgun (WGS) entry which is preliminary data.</text>
</comment>